<dbReference type="InterPro" id="IPR052739">
    <property type="entry name" value="FAAH2"/>
</dbReference>
<gene>
    <name evidence="4" type="ORF">GEV33_007910</name>
</gene>
<protein>
    <recommendedName>
        <fullName evidence="3">Amidase domain-containing protein</fullName>
    </recommendedName>
</protein>
<feature type="region of interest" description="Disordered" evidence="2">
    <location>
        <begin position="1"/>
        <end position="96"/>
    </location>
</feature>
<comment type="similarity">
    <text evidence="1">Belongs to the amidase family.</text>
</comment>
<dbReference type="Gene3D" id="3.90.1300.10">
    <property type="entry name" value="Amidase signature (AS) domain"/>
    <property type="match status" value="1"/>
</dbReference>
<accession>A0A8J6LIF3</accession>
<keyword evidence="5" id="KW-1185">Reference proteome</keyword>
<dbReference type="InterPro" id="IPR020556">
    <property type="entry name" value="Amidase_CS"/>
</dbReference>
<name>A0A8J6LIF3_TENMO</name>
<dbReference type="InterPro" id="IPR023631">
    <property type="entry name" value="Amidase_dom"/>
</dbReference>
<sequence>MQIADVFSIGIRSGRQFPKRQRAFQRARPGCSKSDNEPGPSKPTTVPDLPKRTMVPDLPKPTRVPRARTFQNDNRPDPSKTDNEPGPPKTNIRPDFLHLRRADDIKRASSQDVIDLIRQLKTIALIMFAYIRYYFDLLIDKIFGLYYNSRVKQVPKPPNKLVLESATSLVQKIRKRELTSEEVVRAFIDRIHQVNSLLNAVVDERFDEAIEDAQNLDKEIAAGNVSDEDFHRKPFLGIPFTTKESTSVKGLSNTFGILNRKNEKGEFDAEVIQLMKNAGGILIAVTNVPQLNLWQETSNPIYGVTNNPYNTTRNVGGSSGGEGSVIAACGSPVGIGTDIGGSLRIPAFMCGIFAHKSTCNLISTNGLTYRTGKEKETMVVAGPMTKYSEDIIPMFKVLLGENVSKLKLDENVNLKDIKVYYVTDPKDPLVSPMREEMNKTMLKVVRHFSQTLPEEPELLNIEELRYGGKLWRYWMTQEPNANFNRDLTNREGEVNSLVELLKFCIRISDYNIAVMLNLINGLLPNENAEWVKEITNTLHNKLTARLGTTGVLIYPSAPWPASYHHTAVLRPWNLNLFAIWNALKFAVTQVPLGLSEEGLPLGVQVVAAPYQDHLAIAVAKELEKTFGGYVPPFKVDK</sequence>
<evidence type="ECO:0000256" key="1">
    <source>
        <dbReference type="ARBA" id="ARBA00009199"/>
    </source>
</evidence>
<evidence type="ECO:0000313" key="4">
    <source>
        <dbReference type="EMBL" id="KAH0814881.1"/>
    </source>
</evidence>
<evidence type="ECO:0000313" key="5">
    <source>
        <dbReference type="Proteomes" id="UP000719412"/>
    </source>
</evidence>
<dbReference type="GO" id="GO:0012505">
    <property type="term" value="C:endomembrane system"/>
    <property type="evidence" value="ECO:0007669"/>
    <property type="project" value="TreeGrafter"/>
</dbReference>
<reference evidence="4" key="2">
    <citation type="submission" date="2021-08" db="EMBL/GenBank/DDBJ databases">
        <authorList>
            <person name="Eriksson T."/>
        </authorList>
    </citation>
    <scope>NUCLEOTIDE SEQUENCE</scope>
    <source>
        <strain evidence="4">Stoneville</strain>
        <tissue evidence="4">Whole head</tissue>
    </source>
</reference>
<proteinExistence type="inferred from homology"/>
<dbReference type="InterPro" id="IPR036928">
    <property type="entry name" value="AS_sf"/>
</dbReference>
<dbReference type="SUPFAM" id="SSF75304">
    <property type="entry name" value="Amidase signature (AS) enzymes"/>
    <property type="match status" value="1"/>
</dbReference>
<feature type="compositionally biased region" description="Basic and acidic residues" evidence="2">
    <location>
        <begin position="74"/>
        <end position="83"/>
    </location>
</feature>
<dbReference type="AlphaFoldDB" id="A0A8J6LIF3"/>
<comment type="caution">
    <text evidence="4">The sequence shown here is derived from an EMBL/GenBank/DDBJ whole genome shotgun (WGS) entry which is preliminary data.</text>
</comment>
<evidence type="ECO:0000256" key="2">
    <source>
        <dbReference type="SAM" id="MobiDB-lite"/>
    </source>
</evidence>
<evidence type="ECO:0000259" key="3">
    <source>
        <dbReference type="Pfam" id="PF01425"/>
    </source>
</evidence>
<dbReference type="EMBL" id="JABDTM020023821">
    <property type="protein sequence ID" value="KAH0814881.1"/>
    <property type="molecule type" value="Genomic_DNA"/>
</dbReference>
<reference evidence="4" key="1">
    <citation type="journal article" date="2020" name="J Insects Food Feed">
        <title>The yellow mealworm (Tenebrio molitor) genome: a resource for the emerging insects as food and feed industry.</title>
        <authorList>
            <person name="Eriksson T."/>
            <person name="Andere A."/>
            <person name="Kelstrup H."/>
            <person name="Emery V."/>
            <person name="Picard C."/>
        </authorList>
    </citation>
    <scope>NUCLEOTIDE SEQUENCE</scope>
    <source>
        <strain evidence="4">Stoneville</strain>
        <tissue evidence="4">Whole head</tissue>
    </source>
</reference>
<dbReference type="PROSITE" id="PS00571">
    <property type="entry name" value="AMIDASES"/>
    <property type="match status" value="1"/>
</dbReference>
<organism evidence="4 5">
    <name type="scientific">Tenebrio molitor</name>
    <name type="common">Yellow mealworm beetle</name>
    <dbReference type="NCBI Taxonomy" id="7067"/>
    <lineage>
        <taxon>Eukaryota</taxon>
        <taxon>Metazoa</taxon>
        <taxon>Ecdysozoa</taxon>
        <taxon>Arthropoda</taxon>
        <taxon>Hexapoda</taxon>
        <taxon>Insecta</taxon>
        <taxon>Pterygota</taxon>
        <taxon>Neoptera</taxon>
        <taxon>Endopterygota</taxon>
        <taxon>Coleoptera</taxon>
        <taxon>Polyphaga</taxon>
        <taxon>Cucujiformia</taxon>
        <taxon>Tenebrionidae</taxon>
        <taxon>Tenebrio</taxon>
    </lineage>
</organism>
<dbReference type="Pfam" id="PF01425">
    <property type="entry name" value="Amidase"/>
    <property type="match status" value="1"/>
</dbReference>
<dbReference type="Proteomes" id="UP000719412">
    <property type="component" value="Unassembled WGS sequence"/>
</dbReference>
<dbReference type="PANTHER" id="PTHR43372">
    <property type="entry name" value="FATTY-ACID AMIDE HYDROLASE"/>
    <property type="match status" value="1"/>
</dbReference>
<feature type="domain" description="Amidase" evidence="3">
    <location>
        <begin position="182"/>
        <end position="614"/>
    </location>
</feature>
<dbReference type="PANTHER" id="PTHR43372:SF1">
    <property type="entry name" value="LD38433P"/>
    <property type="match status" value="1"/>
</dbReference>